<comment type="caution">
    <text evidence="2">The sequence shown here is derived from an EMBL/GenBank/DDBJ whole genome shotgun (WGS) entry which is preliminary data.</text>
</comment>
<reference evidence="2 3" key="1">
    <citation type="journal article" date="2016" name="BMC Genomics">
        <title>Comparative genomics reveals Cyclospora cayetanensis possesses coccidia-like metabolism and invasion components but unique surface antigens.</title>
        <authorList>
            <person name="Liu S."/>
            <person name="Wang L."/>
            <person name="Zheng H."/>
            <person name="Xu Z."/>
            <person name="Roellig D.M."/>
            <person name="Li N."/>
            <person name="Frace M.A."/>
            <person name="Tang K."/>
            <person name="Arrowood M.J."/>
            <person name="Moss D.M."/>
            <person name="Zhang L."/>
            <person name="Feng Y."/>
            <person name="Xiao L."/>
        </authorList>
    </citation>
    <scope>NUCLEOTIDE SEQUENCE [LARGE SCALE GENOMIC DNA]</scope>
    <source>
        <strain evidence="2 3">CHN_HEN01</strain>
    </source>
</reference>
<sequence length="76" mass="8341">MEKPAEERHLLKDIGLILLIKAPVDMQGANASPRRGGLQPTNGEYPTSPSRPEWEDLNTGNNEGEAPKYGLNLESK</sequence>
<feature type="compositionally biased region" description="Polar residues" evidence="1">
    <location>
        <begin position="39"/>
        <end position="50"/>
    </location>
</feature>
<name>A0A1D3D9Y6_9EIME</name>
<dbReference type="InParanoid" id="A0A1D3D9Y6"/>
<dbReference type="VEuPathDB" id="ToxoDB:cyc_09642"/>
<dbReference type="EMBL" id="JROU02000137">
    <property type="protein sequence ID" value="OEH80266.1"/>
    <property type="molecule type" value="Genomic_DNA"/>
</dbReference>
<protein>
    <submittedName>
        <fullName evidence="2">Uncharacterized protein</fullName>
    </submittedName>
</protein>
<evidence type="ECO:0000313" key="3">
    <source>
        <dbReference type="Proteomes" id="UP000095192"/>
    </source>
</evidence>
<dbReference type="Proteomes" id="UP000095192">
    <property type="component" value="Unassembled WGS sequence"/>
</dbReference>
<evidence type="ECO:0000256" key="1">
    <source>
        <dbReference type="SAM" id="MobiDB-lite"/>
    </source>
</evidence>
<organism evidence="2 3">
    <name type="scientific">Cyclospora cayetanensis</name>
    <dbReference type="NCBI Taxonomy" id="88456"/>
    <lineage>
        <taxon>Eukaryota</taxon>
        <taxon>Sar</taxon>
        <taxon>Alveolata</taxon>
        <taxon>Apicomplexa</taxon>
        <taxon>Conoidasida</taxon>
        <taxon>Coccidia</taxon>
        <taxon>Eucoccidiorida</taxon>
        <taxon>Eimeriorina</taxon>
        <taxon>Eimeriidae</taxon>
        <taxon>Cyclospora</taxon>
    </lineage>
</organism>
<evidence type="ECO:0000313" key="2">
    <source>
        <dbReference type="EMBL" id="OEH80266.1"/>
    </source>
</evidence>
<gene>
    <name evidence="2" type="ORF">cyc_09642</name>
</gene>
<feature type="region of interest" description="Disordered" evidence="1">
    <location>
        <begin position="28"/>
        <end position="76"/>
    </location>
</feature>
<dbReference type="AlphaFoldDB" id="A0A1D3D9Y6"/>
<keyword evidence="3" id="KW-1185">Reference proteome</keyword>
<accession>A0A1D3D9Y6</accession>
<proteinExistence type="predicted"/>